<proteinExistence type="predicted"/>
<evidence type="ECO:0000256" key="1">
    <source>
        <dbReference type="SAM" id="MobiDB-lite"/>
    </source>
</evidence>
<reference evidence="2 3" key="1">
    <citation type="submission" date="2007-06" db="EMBL/GenBank/DDBJ databases">
        <title>The Genome Sequence of Coccidioides posadasii RMSCC_3488.</title>
        <authorList>
            <consortium name="Coccidioides Genome Resources Consortium"/>
            <consortium name="The Broad Institute Genome Sequencing Platform"/>
            <person name="Henn M.R."/>
            <person name="Sykes S."/>
            <person name="Young S."/>
            <person name="Jaffe D."/>
            <person name="Berlin A."/>
            <person name="Alvarez P."/>
            <person name="Butler J."/>
            <person name="Gnerre S."/>
            <person name="Grabherr M."/>
            <person name="Mauceli E."/>
            <person name="Brockman W."/>
            <person name="Kodira C."/>
            <person name="Alvarado L."/>
            <person name="Zeng Q."/>
            <person name="Crawford M."/>
            <person name="Antoine C."/>
            <person name="Devon K."/>
            <person name="Galgiani J."/>
            <person name="Orsborn K."/>
            <person name="Lewis M.L."/>
            <person name="Nusbaum C."/>
            <person name="Galagan J."/>
            <person name="Birren B."/>
        </authorList>
    </citation>
    <scope>NUCLEOTIDE SEQUENCE [LARGE SCALE GENOMIC DNA]</scope>
    <source>
        <strain evidence="2 3">RMSCC 3488</strain>
    </source>
</reference>
<accession>A0A0J6F308</accession>
<organism evidence="2 3">
    <name type="scientific">Coccidioides posadasii RMSCC 3488</name>
    <dbReference type="NCBI Taxonomy" id="454284"/>
    <lineage>
        <taxon>Eukaryota</taxon>
        <taxon>Fungi</taxon>
        <taxon>Dikarya</taxon>
        <taxon>Ascomycota</taxon>
        <taxon>Pezizomycotina</taxon>
        <taxon>Eurotiomycetes</taxon>
        <taxon>Eurotiomycetidae</taxon>
        <taxon>Onygenales</taxon>
        <taxon>Onygenaceae</taxon>
        <taxon>Coccidioides</taxon>
    </lineage>
</organism>
<evidence type="ECO:0000313" key="3">
    <source>
        <dbReference type="Proteomes" id="UP000054567"/>
    </source>
</evidence>
<dbReference type="OrthoDB" id="5420368at2759"/>
<dbReference type="VEuPathDB" id="FungiDB:CPAG_03621"/>
<dbReference type="AlphaFoldDB" id="A0A0J6F308"/>
<reference evidence="3" key="3">
    <citation type="journal article" date="2010" name="Genome Res.">
        <title>Population genomic sequencing of Coccidioides fungi reveals recent hybridization and transposon control.</title>
        <authorList>
            <person name="Neafsey D.E."/>
            <person name="Barker B.M."/>
            <person name="Sharpton T.J."/>
            <person name="Stajich J.E."/>
            <person name="Park D.J."/>
            <person name="Whiston E."/>
            <person name="Hung C.-Y."/>
            <person name="McMahan C."/>
            <person name="White J."/>
            <person name="Sykes S."/>
            <person name="Heiman D."/>
            <person name="Young S."/>
            <person name="Zeng Q."/>
            <person name="Abouelleil A."/>
            <person name="Aftuck L."/>
            <person name="Bessette D."/>
            <person name="Brown A."/>
            <person name="FitzGerald M."/>
            <person name="Lui A."/>
            <person name="Macdonald J.P."/>
            <person name="Priest M."/>
            <person name="Orbach M.J."/>
            <person name="Galgiani J.N."/>
            <person name="Kirkland T.N."/>
            <person name="Cole G.T."/>
            <person name="Birren B.W."/>
            <person name="Henn M.R."/>
            <person name="Taylor J.W."/>
            <person name="Rounsley S.D."/>
        </authorList>
    </citation>
    <scope>NUCLEOTIDE SEQUENCE [LARGE SCALE GENOMIC DNA]</scope>
    <source>
        <strain evidence="3">RMSCC 3488</strain>
    </source>
</reference>
<feature type="region of interest" description="Disordered" evidence="1">
    <location>
        <begin position="56"/>
        <end position="148"/>
    </location>
</feature>
<name>A0A0J6F308_COCPO</name>
<protein>
    <submittedName>
        <fullName evidence="2">Uncharacterized protein</fullName>
    </submittedName>
</protein>
<dbReference type="EMBL" id="DS268110">
    <property type="protein sequence ID" value="KMM67286.1"/>
    <property type="molecule type" value="Genomic_DNA"/>
</dbReference>
<reference evidence="3" key="2">
    <citation type="journal article" date="2009" name="Genome Res.">
        <title>Comparative genomic analyses of the human fungal pathogens Coccidioides and their relatives.</title>
        <authorList>
            <person name="Sharpton T.J."/>
            <person name="Stajich J.E."/>
            <person name="Rounsley S.D."/>
            <person name="Gardner M.J."/>
            <person name="Wortman J.R."/>
            <person name="Jordar V.S."/>
            <person name="Maiti R."/>
            <person name="Kodira C.D."/>
            <person name="Neafsey D.E."/>
            <person name="Zeng Q."/>
            <person name="Hung C.-Y."/>
            <person name="McMahan C."/>
            <person name="Muszewska A."/>
            <person name="Grynberg M."/>
            <person name="Mandel M.A."/>
            <person name="Kellner E.M."/>
            <person name="Barker B.M."/>
            <person name="Galgiani J.N."/>
            <person name="Orbach M.J."/>
            <person name="Kirkland T.N."/>
            <person name="Cole G.T."/>
            <person name="Henn M.R."/>
            <person name="Birren B.W."/>
            <person name="Taylor J.W."/>
        </authorList>
    </citation>
    <scope>NUCLEOTIDE SEQUENCE [LARGE SCALE GENOMIC DNA]</scope>
    <source>
        <strain evidence="3">RMSCC 3488</strain>
    </source>
</reference>
<dbReference type="Proteomes" id="UP000054567">
    <property type="component" value="Unassembled WGS sequence"/>
</dbReference>
<evidence type="ECO:0000313" key="2">
    <source>
        <dbReference type="EMBL" id="KMM67286.1"/>
    </source>
</evidence>
<sequence>MPIKWTPENDQILLLKILETHQLSVDTKKVSEAWPQADPNAIPTPRAITERLHRIKKTSKENIESLAATPKKAATSKIKTPDTARSRKRNSMALERPVPKRVKNEAELDLRGSPVATSNKKIKEEEHGSTSDIPLDDSPATYQFPQRVRTARRMPLDLVDYHDEDTDRDAKYETDVSEYLADNYIKTEEYA</sequence>
<gene>
    <name evidence="2" type="ORF">CPAG_03621</name>
</gene>